<proteinExistence type="predicted"/>
<feature type="non-terminal residue" evidence="2">
    <location>
        <position position="71"/>
    </location>
</feature>
<keyword evidence="3" id="KW-1185">Reference proteome</keyword>
<reference evidence="2 3" key="1">
    <citation type="submission" date="2024-02" db="EMBL/GenBank/DDBJ databases">
        <title>High-quality chromosome-scale genome assembly of Pensacola bahiagrass (Paspalum notatum Flugge var. saurae).</title>
        <authorList>
            <person name="Vega J.M."/>
            <person name="Podio M."/>
            <person name="Orjuela J."/>
            <person name="Siena L.A."/>
            <person name="Pessino S.C."/>
            <person name="Combes M.C."/>
            <person name="Mariac C."/>
            <person name="Albertini E."/>
            <person name="Pupilli F."/>
            <person name="Ortiz J.P.A."/>
            <person name="Leblanc O."/>
        </authorList>
    </citation>
    <scope>NUCLEOTIDE SEQUENCE [LARGE SCALE GENOMIC DNA]</scope>
    <source>
        <strain evidence="2">R1</strain>
        <tissue evidence="2">Leaf</tissue>
    </source>
</reference>
<dbReference type="Proteomes" id="UP001341281">
    <property type="component" value="Chromosome 07"/>
</dbReference>
<evidence type="ECO:0000313" key="2">
    <source>
        <dbReference type="EMBL" id="WVZ86020.1"/>
    </source>
</evidence>
<name>A0AAQ3X666_PASNO</name>
<dbReference type="AlphaFoldDB" id="A0AAQ3X666"/>
<evidence type="ECO:0000313" key="3">
    <source>
        <dbReference type="Proteomes" id="UP001341281"/>
    </source>
</evidence>
<dbReference type="EMBL" id="CP144751">
    <property type="protein sequence ID" value="WVZ86020.1"/>
    <property type="molecule type" value="Genomic_DNA"/>
</dbReference>
<gene>
    <name evidence="2" type="ORF">U9M48_032867</name>
</gene>
<organism evidence="2 3">
    <name type="scientific">Paspalum notatum var. saurae</name>
    <dbReference type="NCBI Taxonomy" id="547442"/>
    <lineage>
        <taxon>Eukaryota</taxon>
        <taxon>Viridiplantae</taxon>
        <taxon>Streptophyta</taxon>
        <taxon>Embryophyta</taxon>
        <taxon>Tracheophyta</taxon>
        <taxon>Spermatophyta</taxon>
        <taxon>Magnoliopsida</taxon>
        <taxon>Liliopsida</taxon>
        <taxon>Poales</taxon>
        <taxon>Poaceae</taxon>
        <taxon>PACMAD clade</taxon>
        <taxon>Panicoideae</taxon>
        <taxon>Andropogonodae</taxon>
        <taxon>Paspaleae</taxon>
        <taxon>Paspalinae</taxon>
        <taxon>Paspalum</taxon>
    </lineage>
</organism>
<accession>A0AAQ3X666</accession>
<evidence type="ECO:0000256" key="1">
    <source>
        <dbReference type="SAM" id="MobiDB-lite"/>
    </source>
</evidence>
<protein>
    <submittedName>
        <fullName evidence="2">Uncharacterized protein</fullName>
    </submittedName>
</protein>
<sequence length="71" mass="7471">PHTRGAGNSGDRGAEDPNPSCSKKSTRRPHPTSQPRKLTPARKVWSSSSAPVLAGEPVIIGSDRSHGMAWG</sequence>
<feature type="region of interest" description="Disordered" evidence="1">
    <location>
        <begin position="1"/>
        <end position="71"/>
    </location>
</feature>